<sequence length="42" mass="5258">MYRFFNPTFAPFNKKFTKTAYFFLFSIDFLIKLYYNKSKIKK</sequence>
<comment type="caution">
    <text evidence="2">The sequence shown here is derived from an EMBL/GenBank/DDBJ whole genome shotgun (WGS) entry which is preliminary data.</text>
</comment>
<keyword evidence="3" id="KW-1185">Reference proteome</keyword>
<keyword evidence="1" id="KW-0812">Transmembrane</keyword>
<organism evidence="2 3">
    <name type="scientific">[Eubacterium] siraeum DSM 15702</name>
    <dbReference type="NCBI Taxonomy" id="428128"/>
    <lineage>
        <taxon>Bacteria</taxon>
        <taxon>Bacillati</taxon>
        <taxon>Bacillota</taxon>
        <taxon>Clostridia</taxon>
        <taxon>Eubacteriales</taxon>
        <taxon>Oscillospiraceae</taxon>
        <taxon>Oscillospiraceae incertae sedis</taxon>
    </lineage>
</organism>
<keyword evidence="1" id="KW-1133">Transmembrane helix</keyword>
<protein>
    <submittedName>
        <fullName evidence="2">Uncharacterized protein</fullName>
    </submittedName>
</protein>
<name>B0MRL1_9FIRM</name>
<accession>B0MRL1</accession>
<reference evidence="2" key="1">
    <citation type="submission" date="2007-10" db="EMBL/GenBank/DDBJ databases">
        <authorList>
            <person name="Fulton L."/>
            <person name="Clifton S."/>
            <person name="Fulton B."/>
            <person name="Xu J."/>
            <person name="Minx P."/>
            <person name="Pepin K.H."/>
            <person name="Johnson M."/>
            <person name="Thiruvilangam P."/>
            <person name="Bhonagiri V."/>
            <person name="Nash W.E."/>
            <person name="Mardis E.R."/>
            <person name="Wilson R.K."/>
        </authorList>
    </citation>
    <scope>NUCLEOTIDE SEQUENCE [LARGE SCALE GENOMIC DNA]</scope>
    <source>
        <strain evidence="2">DSM 15702</strain>
    </source>
</reference>
<evidence type="ECO:0000313" key="3">
    <source>
        <dbReference type="Proteomes" id="UP000005326"/>
    </source>
</evidence>
<reference evidence="2" key="2">
    <citation type="submission" date="2014-06" db="EMBL/GenBank/DDBJ databases">
        <title>Draft genome sequence of Eubacterium siraeum (DSM 15702).</title>
        <authorList>
            <person name="Sudarsanam P."/>
            <person name="Ley R."/>
            <person name="Guruge J."/>
            <person name="Turnbaugh P.J."/>
            <person name="Mahowald M."/>
            <person name="Liep D."/>
            <person name="Gordon J."/>
        </authorList>
    </citation>
    <scope>NUCLEOTIDE SEQUENCE</scope>
    <source>
        <strain evidence="2">DSM 15702</strain>
    </source>
</reference>
<proteinExistence type="predicted"/>
<gene>
    <name evidence="2" type="ORF">EUBSIR_02493</name>
</gene>
<keyword evidence="1" id="KW-0472">Membrane</keyword>
<evidence type="ECO:0000313" key="2">
    <source>
        <dbReference type="EMBL" id="EDR99429.1"/>
    </source>
</evidence>
<dbReference type="EMBL" id="ABCA03000055">
    <property type="protein sequence ID" value="EDR99429.1"/>
    <property type="molecule type" value="Genomic_DNA"/>
</dbReference>
<dbReference type="AlphaFoldDB" id="B0MRL1"/>
<dbReference type="Proteomes" id="UP000005326">
    <property type="component" value="Unassembled WGS sequence"/>
</dbReference>
<evidence type="ECO:0000256" key="1">
    <source>
        <dbReference type="SAM" id="Phobius"/>
    </source>
</evidence>
<feature type="transmembrane region" description="Helical" evidence="1">
    <location>
        <begin position="20"/>
        <end position="35"/>
    </location>
</feature>